<gene>
    <name evidence="3" type="ORF">D5R93_00700</name>
</gene>
<sequence length="467" mass="47691">MEAVPWHLRRRRGSLSPFQEIAVTPPSTSVREPSLVPVTVWHASIPTDLALSSTVPLVELLPALAQRLSALDHQASSYGLHLVTQDGTVLDSSRSLGDQRVRPGAVLTLALRDTRAAPRYDDLVEAVATAVEEQQTAWEPRDSVAMSLAASCLLFLVVGVLLLRQGPGDPLVPLSAVVVTGLLVLAAYALDQLRIAGTWAVVMTAGALAGVAGHTALEGSATGLRLEAAGAAAAAAVALCAPTLRGSRPVLAGPALVCVALVGTGLGTQGLGYPLHHVLAVVTACAAVISLIAPWLALASVPVTVSLPDQAGRPPLRGPQDEVSPSLVARVMDMTGLVLSVRVSCSITVLTCVPVLMETGWEGAALVAAVAAAFMLSTRAVRSRSDVLAGVVGGMAVLVVALVVTVTSRTDLLMPAVGAVGAVGVAVLLLNVLGPSYRPRLARAADAVEVLVLMTIPPLAAVVGGVL</sequence>
<feature type="transmembrane region" description="Helical" evidence="1">
    <location>
        <begin position="197"/>
        <end position="217"/>
    </location>
</feature>
<feature type="domain" description="EccD-like transmembrane" evidence="2">
    <location>
        <begin position="146"/>
        <end position="466"/>
    </location>
</feature>
<dbReference type="Pfam" id="PF08817">
    <property type="entry name" value="YukD"/>
    <property type="match status" value="1"/>
</dbReference>
<evidence type="ECO:0000259" key="2">
    <source>
        <dbReference type="Pfam" id="PF19053"/>
    </source>
</evidence>
<feature type="transmembrane region" description="Helical" evidence="1">
    <location>
        <begin position="170"/>
        <end position="190"/>
    </location>
</feature>
<dbReference type="Proteomes" id="UP000273001">
    <property type="component" value="Chromosome"/>
</dbReference>
<dbReference type="EMBL" id="CP032514">
    <property type="protein sequence ID" value="AYD88943.1"/>
    <property type="molecule type" value="Genomic_DNA"/>
</dbReference>
<name>A0ABN5PL58_9ACTO</name>
<keyword evidence="1" id="KW-0812">Transmembrane</keyword>
<dbReference type="Pfam" id="PF19053">
    <property type="entry name" value="EccD"/>
    <property type="match status" value="1"/>
</dbReference>
<feature type="transmembrane region" description="Helical" evidence="1">
    <location>
        <begin position="363"/>
        <end position="381"/>
    </location>
</feature>
<keyword evidence="1" id="KW-0472">Membrane</keyword>
<dbReference type="Gene3D" id="3.10.20.90">
    <property type="entry name" value="Phosphatidylinositol 3-kinase Catalytic Subunit, Chain A, domain 1"/>
    <property type="match status" value="1"/>
</dbReference>
<evidence type="ECO:0000313" key="3">
    <source>
        <dbReference type="EMBL" id="AYD88943.1"/>
    </source>
</evidence>
<organism evidence="3 4">
    <name type="scientific">Actinomyces lilanjuaniae</name>
    <dbReference type="NCBI Taxonomy" id="2321394"/>
    <lineage>
        <taxon>Bacteria</taxon>
        <taxon>Bacillati</taxon>
        <taxon>Actinomycetota</taxon>
        <taxon>Actinomycetes</taxon>
        <taxon>Actinomycetales</taxon>
        <taxon>Actinomycetaceae</taxon>
        <taxon>Actinomyces</taxon>
    </lineage>
</organism>
<dbReference type="InterPro" id="IPR044049">
    <property type="entry name" value="EccD_transm"/>
</dbReference>
<dbReference type="InterPro" id="IPR024962">
    <property type="entry name" value="YukD-like"/>
</dbReference>
<evidence type="ECO:0000256" key="1">
    <source>
        <dbReference type="SAM" id="Phobius"/>
    </source>
</evidence>
<accession>A0ABN5PL58</accession>
<keyword evidence="4" id="KW-1185">Reference proteome</keyword>
<evidence type="ECO:0000313" key="4">
    <source>
        <dbReference type="Proteomes" id="UP000273001"/>
    </source>
</evidence>
<protein>
    <recommendedName>
        <fullName evidence="2">EccD-like transmembrane domain-containing protein</fullName>
    </recommendedName>
</protein>
<feature type="transmembrane region" description="Helical" evidence="1">
    <location>
        <begin position="251"/>
        <end position="272"/>
    </location>
</feature>
<keyword evidence="1" id="KW-1133">Transmembrane helix</keyword>
<feature type="transmembrane region" description="Helical" evidence="1">
    <location>
        <begin position="412"/>
        <end position="433"/>
    </location>
</feature>
<reference evidence="3 4" key="1">
    <citation type="submission" date="2018-09" db="EMBL/GenBank/DDBJ databases">
        <authorList>
            <person name="Li J."/>
        </authorList>
    </citation>
    <scope>NUCLEOTIDE SEQUENCE [LARGE SCALE GENOMIC DNA]</scope>
    <source>
        <strain evidence="3 4">2129</strain>
    </source>
</reference>
<feature type="transmembrane region" description="Helical" evidence="1">
    <location>
        <begin position="278"/>
        <end position="298"/>
    </location>
</feature>
<feature type="transmembrane region" description="Helical" evidence="1">
    <location>
        <begin position="144"/>
        <end position="164"/>
    </location>
</feature>
<feature type="transmembrane region" description="Helical" evidence="1">
    <location>
        <begin position="388"/>
        <end position="406"/>
    </location>
</feature>
<proteinExistence type="predicted"/>